<keyword evidence="3" id="KW-1185">Reference proteome</keyword>
<keyword evidence="1" id="KW-0812">Transmembrane</keyword>
<evidence type="ECO:0000313" key="3">
    <source>
        <dbReference type="Proteomes" id="UP000193077"/>
    </source>
</evidence>
<feature type="transmembrane region" description="Helical" evidence="1">
    <location>
        <begin position="322"/>
        <end position="340"/>
    </location>
</feature>
<organism evidence="2 3">
    <name type="scientific">Falsiruegeria litorea R37</name>
    <dbReference type="NCBI Taxonomy" id="1200284"/>
    <lineage>
        <taxon>Bacteria</taxon>
        <taxon>Pseudomonadati</taxon>
        <taxon>Pseudomonadota</taxon>
        <taxon>Alphaproteobacteria</taxon>
        <taxon>Rhodobacterales</taxon>
        <taxon>Roseobacteraceae</taxon>
        <taxon>Falsiruegeria</taxon>
    </lineage>
</organism>
<dbReference type="PANTHER" id="PTHR38457:SF1">
    <property type="entry name" value="REGULATOR ABRB-RELATED"/>
    <property type="match status" value="1"/>
</dbReference>
<gene>
    <name evidence="2" type="ORF">TRL7639_01675</name>
</gene>
<dbReference type="RefSeq" id="WP_207559646.1">
    <property type="nucleotide sequence ID" value="NZ_FWFO01000001.1"/>
</dbReference>
<dbReference type="GO" id="GO:0010468">
    <property type="term" value="P:regulation of gene expression"/>
    <property type="evidence" value="ECO:0007669"/>
    <property type="project" value="InterPro"/>
</dbReference>
<dbReference type="GO" id="GO:0004497">
    <property type="term" value="F:monooxygenase activity"/>
    <property type="evidence" value="ECO:0007669"/>
    <property type="project" value="UniProtKB-KW"/>
</dbReference>
<dbReference type="PIRSF" id="PIRSF038991">
    <property type="entry name" value="Protein_AbrB"/>
    <property type="match status" value="1"/>
</dbReference>
<feature type="transmembrane region" description="Helical" evidence="1">
    <location>
        <begin position="178"/>
        <end position="194"/>
    </location>
</feature>
<keyword evidence="1" id="KW-1133">Transmembrane helix</keyword>
<dbReference type="EMBL" id="FWFO01000001">
    <property type="protein sequence ID" value="SLN35507.1"/>
    <property type="molecule type" value="Genomic_DNA"/>
</dbReference>
<feature type="transmembrane region" description="Helical" evidence="1">
    <location>
        <begin position="229"/>
        <end position="247"/>
    </location>
</feature>
<name>A0A1Y5SDK3_9RHOB</name>
<accession>A0A1Y5SDK3</accession>
<dbReference type="Proteomes" id="UP000193077">
    <property type="component" value="Unassembled WGS sequence"/>
</dbReference>
<feature type="transmembrane region" description="Helical" evidence="1">
    <location>
        <begin position="60"/>
        <end position="76"/>
    </location>
</feature>
<evidence type="ECO:0000313" key="2">
    <source>
        <dbReference type="EMBL" id="SLN35507.1"/>
    </source>
</evidence>
<feature type="transmembrane region" description="Helical" evidence="1">
    <location>
        <begin position="82"/>
        <end position="103"/>
    </location>
</feature>
<keyword evidence="1" id="KW-0472">Membrane</keyword>
<dbReference type="PANTHER" id="PTHR38457">
    <property type="entry name" value="REGULATOR ABRB-RELATED"/>
    <property type="match status" value="1"/>
</dbReference>
<protein>
    <submittedName>
        <fullName evidence="2">Putative ammonia monooxygenase</fullName>
    </submittedName>
</protein>
<sequence>MSPLPPRLVTFLIAAIGAAVFWLLHLPLPFLFGPMCTCLIAALAGVELRGVKVVSTSARTVLGIAVGSAITLDLVMKLPDMAITLTIMAVYIALIAVIGVPFFTRLCGFDRVTAYFSAMPGGLQDMILFGQEAGGNVRALSLIHVTRVLVIVSIAPFILTEVYGVSLSGAVGEPVGDLPPLQLALMVILAIVGWKGGERIGLFGAAILGPLILAAGATLLGLLEHRPPAEAIFVAQFVIGMGLGVSYTGITTAELRRIVLSGAAFVLLLAVMAKAITYFVVQMGLADPVEAFLAFSPGGQAEMTVLALAVGADLGFVVLHHLVRMVVVIAGAPVAARYFLDQKE</sequence>
<dbReference type="AlphaFoldDB" id="A0A1Y5SDK3"/>
<dbReference type="InterPro" id="IPR007820">
    <property type="entry name" value="AbrB_fam"/>
</dbReference>
<dbReference type="GO" id="GO:0016020">
    <property type="term" value="C:membrane"/>
    <property type="evidence" value="ECO:0007669"/>
    <property type="project" value="InterPro"/>
</dbReference>
<reference evidence="2 3" key="1">
    <citation type="submission" date="2017-03" db="EMBL/GenBank/DDBJ databases">
        <authorList>
            <person name="Afonso C.L."/>
            <person name="Miller P.J."/>
            <person name="Scott M.A."/>
            <person name="Spackman E."/>
            <person name="Goraichik I."/>
            <person name="Dimitrov K.M."/>
            <person name="Suarez D.L."/>
            <person name="Swayne D.E."/>
        </authorList>
    </citation>
    <scope>NUCLEOTIDE SEQUENCE [LARGE SCALE GENOMIC DNA]</scope>
    <source>
        <strain evidence="2 3">CECT 7639</strain>
    </source>
</reference>
<evidence type="ECO:0000256" key="1">
    <source>
        <dbReference type="SAM" id="Phobius"/>
    </source>
</evidence>
<keyword evidence="2" id="KW-0503">Monooxygenase</keyword>
<feature type="transmembrane region" description="Helical" evidence="1">
    <location>
        <begin position="7"/>
        <end position="24"/>
    </location>
</feature>
<keyword evidence="2" id="KW-0560">Oxidoreductase</keyword>
<dbReference type="Pfam" id="PF05145">
    <property type="entry name" value="AbrB"/>
    <property type="match status" value="1"/>
</dbReference>
<feature type="transmembrane region" description="Helical" evidence="1">
    <location>
        <begin position="201"/>
        <end position="223"/>
    </location>
</feature>
<feature type="transmembrane region" description="Helical" evidence="1">
    <location>
        <begin position="148"/>
        <end position="166"/>
    </location>
</feature>
<proteinExistence type="predicted"/>
<feature type="transmembrane region" description="Helical" evidence="1">
    <location>
        <begin position="259"/>
        <end position="281"/>
    </location>
</feature>